<dbReference type="AlphaFoldDB" id="A0A4Q2V003"/>
<protein>
    <submittedName>
        <fullName evidence="1">Uncharacterized protein</fullName>
    </submittedName>
</protein>
<evidence type="ECO:0000313" key="2">
    <source>
        <dbReference type="Proteomes" id="UP000290540"/>
    </source>
</evidence>
<organism evidence="1 2">
    <name type="scientific">Fusarium oxysporum f. sp. narcissi</name>
    <dbReference type="NCBI Taxonomy" id="451672"/>
    <lineage>
        <taxon>Eukaryota</taxon>
        <taxon>Fungi</taxon>
        <taxon>Dikarya</taxon>
        <taxon>Ascomycota</taxon>
        <taxon>Pezizomycotina</taxon>
        <taxon>Sordariomycetes</taxon>
        <taxon>Hypocreomycetidae</taxon>
        <taxon>Hypocreales</taxon>
        <taxon>Nectriaceae</taxon>
        <taxon>Fusarium</taxon>
        <taxon>Fusarium oxysporum species complex</taxon>
    </lineage>
</organism>
<comment type="caution">
    <text evidence="1">The sequence shown here is derived from an EMBL/GenBank/DDBJ whole genome shotgun (WGS) entry which is preliminary data.</text>
</comment>
<dbReference type="Proteomes" id="UP000290540">
    <property type="component" value="Unassembled WGS sequence"/>
</dbReference>
<dbReference type="EMBL" id="MQTW01000674">
    <property type="protein sequence ID" value="RYC79340.1"/>
    <property type="molecule type" value="Genomic_DNA"/>
</dbReference>
<gene>
    <name evidence="1" type="ORF">BFJ63_vAg17782</name>
</gene>
<sequence>MEQEALQSTSETCLVIRSVYKKLKSPAVDCKGVPKYCTKDFLPRYFSGRELPPKLPEPLEQLRKGGDWPRIPFYRLDMSIDELSDAAPWTLKFIKYGDKHIIYLAEIKGHAQIGYTRTENEPDGEAEWEYVKDWKCLPGDQIHN</sequence>
<name>A0A4Q2V003_FUSOX</name>
<evidence type="ECO:0000313" key="1">
    <source>
        <dbReference type="EMBL" id="RYC79340.1"/>
    </source>
</evidence>
<accession>A0A4Q2V003</accession>
<proteinExistence type="predicted"/>
<reference evidence="1 2" key="1">
    <citation type="submission" date="2016-12" db="EMBL/GenBank/DDBJ databases">
        <title>Draft genome sequence of Fusarium oxysporum causing rot on Narcissus.</title>
        <authorList>
            <person name="Armitage A.D."/>
            <person name="Taylor A."/>
            <person name="Clarkson J.P."/>
            <person name="Harrison R.J."/>
            <person name="Jackson A.C."/>
        </authorList>
    </citation>
    <scope>NUCLEOTIDE SEQUENCE [LARGE SCALE GENOMIC DNA]</scope>
    <source>
        <strain evidence="1 2">N139</strain>
    </source>
</reference>